<dbReference type="EMBL" id="QAOM01000005">
    <property type="protein sequence ID" value="PTQ85217.1"/>
    <property type="molecule type" value="Genomic_DNA"/>
</dbReference>
<evidence type="ECO:0000256" key="4">
    <source>
        <dbReference type="ARBA" id="ARBA00012240"/>
    </source>
</evidence>
<dbReference type="Proteomes" id="UP000244161">
    <property type="component" value="Unassembled WGS sequence"/>
</dbReference>
<evidence type="ECO:0000256" key="8">
    <source>
        <dbReference type="ARBA" id="ARBA00022929"/>
    </source>
</evidence>
<evidence type="ECO:0000256" key="5">
    <source>
        <dbReference type="ARBA" id="ARBA00015130"/>
    </source>
</evidence>
<dbReference type="InterPro" id="IPR011249">
    <property type="entry name" value="Metalloenz_LuxS/M16"/>
</dbReference>
<comment type="catalytic activity">
    <reaction evidence="1 14">
        <text>S-(5-deoxy-D-ribos-5-yl)-L-homocysteine = (S)-4,5-dihydroxypentane-2,3-dione + L-homocysteine</text>
        <dbReference type="Rhea" id="RHEA:17753"/>
        <dbReference type="ChEBI" id="CHEBI:29484"/>
        <dbReference type="ChEBI" id="CHEBI:58195"/>
        <dbReference type="ChEBI" id="CHEBI:58199"/>
        <dbReference type="EC" id="4.4.1.21"/>
    </reaction>
</comment>
<dbReference type="PANTHER" id="PTHR35799:SF1">
    <property type="entry name" value="S-RIBOSYLHOMOCYSTEINE LYASE"/>
    <property type="match status" value="1"/>
</dbReference>
<keyword evidence="9 14" id="KW-0408">Iron</keyword>
<accession>A0A2T5IN07</accession>
<gene>
    <name evidence="14" type="primary">luxS</name>
    <name evidence="15" type="ORF">C8U37_105105</name>
</gene>
<dbReference type="InterPro" id="IPR037005">
    <property type="entry name" value="LuxS_sf"/>
</dbReference>
<keyword evidence="7 14" id="KW-0479">Metal-binding</keyword>
<dbReference type="GO" id="GO:0043768">
    <property type="term" value="F:S-ribosylhomocysteine lyase activity"/>
    <property type="evidence" value="ECO:0007669"/>
    <property type="project" value="UniProtKB-UniRule"/>
</dbReference>
<dbReference type="GO" id="GO:0005506">
    <property type="term" value="F:iron ion binding"/>
    <property type="evidence" value="ECO:0007669"/>
    <property type="project" value="InterPro"/>
</dbReference>
<feature type="binding site" evidence="14">
    <location>
        <position position="70"/>
    </location>
    <ligand>
        <name>Fe cation</name>
        <dbReference type="ChEBI" id="CHEBI:24875"/>
    </ligand>
</feature>
<evidence type="ECO:0000256" key="14">
    <source>
        <dbReference type="HAMAP-Rule" id="MF_00091"/>
    </source>
</evidence>
<protein>
    <recommendedName>
        <fullName evidence="5 14">S-ribosylhomocysteine lyase</fullName>
        <ecNumber evidence="4 14">4.4.1.21</ecNumber>
    </recommendedName>
    <alternativeName>
        <fullName evidence="12 14">AI-2 synthesis protein</fullName>
    </alternativeName>
    <alternativeName>
        <fullName evidence="13 14">Autoinducer-2 production protein LuxS</fullName>
    </alternativeName>
</protein>
<reference evidence="15 16" key="1">
    <citation type="submission" date="2018-04" db="EMBL/GenBank/DDBJ databases">
        <title>Genomic Encyclopedia of Archaeal and Bacterial Type Strains, Phase II (KMG-II): from individual species to whole genera.</title>
        <authorList>
            <person name="Goeker M."/>
        </authorList>
    </citation>
    <scope>NUCLEOTIDE SEQUENCE [LARGE SCALE GENOMIC DNA]</scope>
    <source>
        <strain evidence="15 16">DSM 18806</strain>
    </source>
</reference>
<evidence type="ECO:0000256" key="12">
    <source>
        <dbReference type="ARBA" id="ARBA00030600"/>
    </source>
</evidence>
<evidence type="ECO:0000256" key="9">
    <source>
        <dbReference type="ARBA" id="ARBA00023004"/>
    </source>
</evidence>
<dbReference type="InterPro" id="IPR003815">
    <property type="entry name" value="S-ribosylhomocysteinase"/>
</dbReference>
<keyword evidence="6 14" id="KW-0673">Quorum sensing</keyword>
<dbReference type="PIRSF" id="PIRSF006160">
    <property type="entry name" value="AI2"/>
    <property type="match status" value="1"/>
</dbReference>
<comment type="function">
    <text evidence="11 14">Involved in the synthesis of autoinducer 2 (AI-2) which is secreted by bacteria and is used to communicate both the cell density and the metabolic potential of the environment. The regulation of gene expression in response to changes in cell density is called quorum sensing. Catalyzes the transformation of S-ribosylhomocysteine (RHC) to homocysteine (HC) and 4,5-dihydroxy-2,3-pentadione (DPD).</text>
</comment>
<dbReference type="NCBIfam" id="NF002606">
    <property type="entry name" value="PRK02260.2-4"/>
    <property type="match status" value="1"/>
</dbReference>
<comment type="similarity">
    <text evidence="2 14">Belongs to the LuxS family.</text>
</comment>
<evidence type="ECO:0000256" key="3">
    <source>
        <dbReference type="ARBA" id="ARBA00011738"/>
    </source>
</evidence>
<dbReference type="HAMAP" id="MF_00091">
    <property type="entry name" value="LuxS"/>
    <property type="match status" value="1"/>
</dbReference>
<evidence type="ECO:0000256" key="13">
    <source>
        <dbReference type="ARBA" id="ARBA00031777"/>
    </source>
</evidence>
<dbReference type="Gene3D" id="3.30.1360.80">
    <property type="entry name" value="S-ribosylhomocysteinase (LuxS)"/>
    <property type="match status" value="1"/>
</dbReference>
<organism evidence="15 16">
    <name type="scientific">Trichococcus patagoniensis</name>
    <dbReference type="NCBI Taxonomy" id="382641"/>
    <lineage>
        <taxon>Bacteria</taxon>
        <taxon>Bacillati</taxon>
        <taxon>Bacillota</taxon>
        <taxon>Bacilli</taxon>
        <taxon>Lactobacillales</taxon>
        <taxon>Carnobacteriaceae</taxon>
        <taxon>Trichococcus</taxon>
    </lineage>
</organism>
<proteinExistence type="inferred from homology"/>
<comment type="caution">
    <text evidence="15">The sequence shown here is derived from an EMBL/GenBank/DDBJ whole genome shotgun (WGS) entry which is preliminary data.</text>
</comment>
<evidence type="ECO:0000256" key="6">
    <source>
        <dbReference type="ARBA" id="ARBA00022654"/>
    </source>
</evidence>
<keyword evidence="8 14" id="KW-0071">Autoinducer synthesis</keyword>
<comment type="cofactor">
    <cofactor evidence="14">
        <name>Fe cation</name>
        <dbReference type="ChEBI" id="CHEBI:24875"/>
    </cofactor>
    <text evidence="14">Binds 1 Fe cation per subunit.</text>
</comment>
<dbReference type="SUPFAM" id="SSF63411">
    <property type="entry name" value="LuxS/MPP-like metallohydrolase"/>
    <property type="match status" value="1"/>
</dbReference>
<evidence type="ECO:0000256" key="1">
    <source>
        <dbReference type="ARBA" id="ARBA00000297"/>
    </source>
</evidence>
<evidence type="ECO:0000256" key="11">
    <source>
        <dbReference type="ARBA" id="ARBA00024654"/>
    </source>
</evidence>
<feature type="binding site" evidence="14">
    <location>
        <position position="74"/>
    </location>
    <ligand>
        <name>Fe cation</name>
        <dbReference type="ChEBI" id="CHEBI:24875"/>
    </ligand>
</feature>
<dbReference type="GO" id="GO:0009372">
    <property type="term" value="P:quorum sensing"/>
    <property type="evidence" value="ECO:0007669"/>
    <property type="project" value="UniProtKB-UniRule"/>
</dbReference>
<sequence length="169" mass="18934">MINKQQRVKLKNGEIEMAKVESFELDHDLVKAPYVRQAGYEVHETGAIVTKFDLRFVQPNQDALPTGAMHTLEHLLAINIRDYVDGVIDLSPMGCRTGFYMICWGEHTPEEIAVALEKVLQIVLETTVVPATTAKECGNYRDHSLFGAKEYAKQVLAAGISRDPFTRTV</sequence>
<dbReference type="EC" id="4.4.1.21" evidence="4 14"/>
<feature type="binding site" evidence="14">
    <location>
        <position position="137"/>
    </location>
    <ligand>
        <name>Fe cation</name>
        <dbReference type="ChEBI" id="CHEBI:24875"/>
    </ligand>
</feature>
<keyword evidence="10 14" id="KW-0456">Lyase</keyword>
<evidence type="ECO:0000256" key="2">
    <source>
        <dbReference type="ARBA" id="ARBA00007311"/>
    </source>
</evidence>
<dbReference type="Pfam" id="PF02664">
    <property type="entry name" value="LuxS"/>
    <property type="match status" value="1"/>
</dbReference>
<dbReference type="PRINTS" id="PR01487">
    <property type="entry name" value="LUXSPROTEIN"/>
</dbReference>
<evidence type="ECO:0000313" key="16">
    <source>
        <dbReference type="Proteomes" id="UP000244161"/>
    </source>
</evidence>
<evidence type="ECO:0000256" key="7">
    <source>
        <dbReference type="ARBA" id="ARBA00022723"/>
    </source>
</evidence>
<evidence type="ECO:0000256" key="10">
    <source>
        <dbReference type="ARBA" id="ARBA00023239"/>
    </source>
</evidence>
<evidence type="ECO:0000313" key="15">
    <source>
        <dbReference type="EMBL" id="PTQ85217.1"/>
    </source>
</evidence>
<dbReference type="PANTHER" id="PTHR35799">
    <property type="entry name" value="S-RIBOSYLHOMOCYSTEINE LYASE"/>
    <property type="match status" value="1"/>
</dbReference>
<keyword evidence="16" id="KW-1185">Reference proteome</keyword>
<comment type="subunit">
    <text evidence="3 14">Homodimer.</text>
</comment>
<name>A0A2T5IN07_9LACT</name>
<dbReference type="AlphaFoldDB" id="A0A2T5IN07"/>